<dbReference type="Pfam" id="PF07690">
    <property type="entry name" value="MFS_1"/>
    <property type="match status" value="1"/>
</dbReference>
<proteinExistence type="predicted"/>
<evidence type="ECO:0000256" key="1">
    <source>
        <dbReference type="ARBA" id="ARBA00004651"/>
    </source>
</evidence>
<feature type="transmembrane region" description="Helical" evidence="7">
    <location>
        <begin position="286"/>
        <end position="307"/>
    </location>
</feature>
<feature type="transmembrane region" description="Helical" evidence="7">
    <location>
        <begin position="350"/>
        <end position="369"/>
    </location>
</feature>
<feature type="transmembrane region" description="Helical" evidence="7">
    <location>
        <begin position="457"/>
        <end position="476"/>
    </location>
</feature>
<dbReference type="InterPro" id="IPR011701">
    <property type="entry name" value="MFS"/>
</dbReference>
<evidence type="ECO:0000256" key="7">
    <source>
        <dbReference type="SAM" id="Phobius"/>
    </source>
</evidence>
<feature type="transmembrane region" description="Helical" evidence="7">
    <location>
        <begin position="63"/>
        <end position="85"/>
    </location>
</feature>
<dbReference type="AlphaFoldDB" id="A0A8J4DV30"/>
<dbReference type="GO" id="GO:0005886">
    <property type="term" value="C:plasma membrane"/>
    <property type="evidence" value="ECO:0007669"/>
    <property type="project" value="UniProtKB-SubCell"/>
</dbReference>
<keyword evidence="3" id="KW-1003">Cell membrane</keyword>
<dbReference type="InterPro" id="IPR020846">
    <property type="entry name" value="MFS_dom"/>
</dbReference>
<dbReference type="Gene3D" id="1.20.1720.10">
    <property type="entry name" value="Multidrug resistance protein D"/>
    <property type="match status" value="1"/>
</dbReference>
<keyword evidence="4 7" id="KW-0812">Transmembrane</keyword>
<keyword evidence="10" id="KW-1185">Reference proteome</keyword>
<keyword evidence="5 7" id="KW-1133">Transmembrane helix</keyword>
<protein>
    <submittedName>
        <fullName evidence="9">MFS transporter</fullName>
    </submittedName>
</protein>
<dbReference type="SUPFAM" id="SSF103473">
    <property type="entry name" value="MFS general substrate transporter"/>
    <property type="match status" value="1"/>
</dbReference>
<dbReference type="Proteomes" id="UP000619260">
    <property type="component" value="Unassembled WGS sequence"/>
</dbReference>
<evidence type="ECO:0000313" key="10">
    <source>
        <dbReference type="Proteomes" id="UP000619260"/>
    </source>
</evidence>
<comment type="caution">
    <text evidence="9">The sequence shown here is derived from an EMBL/GenBank/DDBJ whole genome shotgun (WGS) entry which is preliminary data.</text>
</comment>
<dbReference type="CDD" id="cd17503">
    <property type="entry name" value="MFS_LmrB_MDR_like"/>
    <property type="match status" value="1"/>
</dbReference>
<feature type="transmembrane region" description="Helical" evidence="7">
    <location>
        <begin position="412"/>
        <end position="437"/>
    </location>
</feature>
<dbReference type="GO" id="GO:0022857">
    <property type="term" value="F:transmembrane transporter activity"/>
    <property type="evidence" value="ECO:0007669"/>
    <property type="project" value="InterPro"/>
</dbReference>
<name>A0A8J4DV30_9ACTN</name>
<evidence type="ECO:0000259" key="8">
    <source>
        <dbReference type="PROSITE" id="PS50850"/>
    </source>
</evidence>
<feature type="transmembrane region" description="Helical" evidence="7">
    <location>
        <begin position="92"/>
        <end position="112"/>
    </location>
</feature>
<dbReference type="PROSITE" id="PS50850">
    <property type="entry name" value="MFS"/>
    <property type="match status" value="1"/>
</dbReference>
<keyword evidence="6 7" id="KW-0472">Membrane</keyword>
<feature type="transmembrane region" description="Helical" evidence="7">
    <location>
        <begin position="118"/>
        <end position="139"/>
    </location>
</feature>
<evidence type="ECO:0000256" key="4">
    <source>
        <dbReference type="ARBA" id="ARBA00022692"/>
    </source>
</evidence>
<reference evidence="9" key="1">
    <citation type="submission" date="2021-01" db="EMBL/GenBank/DDBJ databases">
        <title>Whole genome shotgun sequence of Virgisporangium aliadipatigenens NBRC 105644.</title>
        <authorList>
            <person name="Komaki H."/>
            <person name="Tamura T."/>
        </authorList>
    </citation>
    <scope>NUCLEOTIDE SEQUENCE</scope>
    <source>
        <strain evidence="9">NBRC 105644</strain>
    </source>
</reference>
<feature type="transmembrane region" description="Helical" evidence="7">
    <location>
        <begin position="179"/>
        <end position="202"/>
    </location>
</feature>
<gene>
    <name evidence="9" type="ORF">Val02_88260</name>
</gene>
<feature type="transmembrane region" description="Helical" evidence="7">
    <location>
        <begin position="319"/>
        <end position="338"/>
    </location>
</feature>
<feature type="transmembrane region" description="Helical" evidence="7">
    <location>
        <begin position="151"/>
        <end position="173"/>
    </location>
</feature>
<dbReference type="PANTHER" id="PTHR42718">
    <property type="entry name" value="MAJOR FACILITATOR SUPERFAMILY MULTIDRUG TRANSPORTER MFSC"/>
    <property type="match status" value="1"/>
</dbReference>
<feature type="domain" description="Major facilitator superfamily (MFS) profile" evidence="8">
    <location>
        <begin position="27"/>
        <end position="481"/>
    </location>
</feature>
<evidence type="ECO:0000256" key="2">
    <source>
        <dbReference type="ARBA" id="ARBA00022448"/>
    </source>
</evidence>
<dbReference type="Gene3D" id="1.20.1250.20">
    <property type="entry name" value="MFS general substrate transporter like domains"/>
    <property type="match status" value="1"/>
</dbReference>
<dbReference type="EMBL" id="BOPF01000058">
    <property type="protein sequence ID" value="GIJ51940.1"/>
    <property type="molecule type" value="Genomic_DNA"/>
</dbReference>
<feature type="transmembrane region" description="Helical" evidence="7">
    <location>
        <begin position="214"/>
        <end position="234"/>
    </location>
</feature>
<comment type="subcellular location">
    <subcellularLocation>
        <location evidence="1">Cell membrane</location>
        <topology evidence="1">Multi-pass membrane protein</topology>
    </subcellularLocation>
</comment>
<evidence type="ECO:0000256" key="3">
    <source>
        <dbReference type="ARBA" id="ARBA00022475"/>
    </source>
</evidence>
<dbReference type="NCBIfam" id="TIGR00711">
    <property type="entry name" value="efflux_EmrB"/>
    <property type="match status" value="1"/>
</dbReference>
<keyword evidence="2" id="KW-0813">Transport</keyword>
<feature type="transmembrane region" description="Helical" evidence="7">
    <location>
        <begin position="27"/>
        <end position="51"/>
    </location>
</feature>
<accession>A0A8J4DV30</accession>
<evidence type="ECO:0000256" key="6">
    <source>
        <dbReference type="ARBA" id="ARBA00023136"/>
    </source>
</evidence>
<organism evidence="9 10">
    <name type="scientific">Virgisporangium aliadipatigenens</name>
    <dbReference type="NCBI Taxonomy" id="741659"/>
    <lineage>
        <taxon>Bacteria</taxon>
        <taxon>Bacillati</taxon>
        <taxon>Actinomycetota</taxon>
        <taxon>Actinomycetes</taxon>
        <taxon>Micromonosporales</taxon>
        <taxon>Micromonosporaceae</taxon>
        <taxon>Virgisporangium</taxon>
    </lineage>
</organism>
<evidence type="ECO:0000313" key="9">
    <source>
        <dbReference type="EMBL" id="GIJ51940.1"/>
    </source>
</evidence>
<feature type="transmembrane region" description="Helical" evidence="7">
    <location>
        <begin position="375"/>
        <end position="400"/>
    </location>
</feature>
<feature type="transmembrane region" description="Helical" evidence="7">
    <location>
        <begin position="246"/>
        <end position="265"/>
    </location>
</feature>
<sequence length="485" mass="49631">MYGVTIHRTENDTAYEPLASEGALRRLSLVVALGAIMTVLDTTIVNVAVQVLGREMDAPISTIQWVVTGYTLALSMTIPITGWATGRFGGRTLWLTSLVLFIAGSVLCGLAWSPASLIAFRIVQGVGGGLLMPVGQAMLARAAGPKRLGRAMAVVSVPAMLAPVLGPVLGGWLLDHVSWRWMFLINVPVCGMALLLALVLLPRGADRPGERRPLDTRGLLLLSPGLAALVYGLSAAGDSGRPDTRAVLGILGGTLLLGGFVLHALRRRDAALVDVRLFADRGFGASAAALCLYGVAMFGIVILLPLFDQIVLGGDTLEAGLLVAPLGAGAIITMLVAGRLTDRVGARVPTVLGLLVVLAGTAALTTIGAGTGPGVIAGMIFVIGLGHGLVTPSLMAAAYVRLSRAAIPAATALATVVVRVGSALGAAVGAIVLQLLAPSADDLLTVAGERLVPAFEGSFRFAAVVLAIAVLPALLLPKPSTVDGH</sequence>
<dbReference type="InterPro" id="IPR004638">
    <property type="entry name" value="EmrB-like"/>
</dbReference>
<dbReference type="InterPro" id="IPR036259">
    <property type="entry name" value="MFS_trans_sf"/>
</dbReference>
<dbReference type="PANTHER" id="PTHR42718:SF46">
    <property type="entry name" value="BLR6921 PROTEIN"/>
    <property type="match status" value="1"/>
</dbReference>
<evidence type="ECO:0000256" key="5">
    <source>
        <dbReference type="ARBA" id="ARBA00022989"/>
    </source>
</evidence>